<feature type="domain" description="RNase III" evidence="6">
    <location>
        <begin position="1"/>
        <end position="22"/>
    </location>
</feature>
<dbReference type="PANTHER" id="PTHR14950:SF37">
    <property type="entry name" value="ENDORIBONUCLEASE DICER"/>
    <property type="match status" value="1"/>
</dbReference>
<dbReference type="GO" id="GO:0046872">
    <property type="term" value="F:metal ion binding"/>
    <property type="evidence" value="ECO:0007669"/>
    <property type="project" value="UniProtKB-KW"/>
</dbReference>
<proteinExistence type="predicted"/>
<organism evidence="7 8">
    <name type="scientific">Verticillium longisporum</name>
    <name type="common">Verticillium dahliae var. longisporum</name>
    <dbReference type="NCBI Taxonomy" id="100787"/>
    <lineage>
        <taxon>Eukaryota</taxon>
        <taxon>Fungi</taxon>
        <taxon>Dikarya</taxon>
        <taxon>Ascomycota</taxon>
        <taxon>Pezizomycotina</taxon>
        <taxon>Sordariomycetes</taxon>
        <taxon>Hypocreomycetidae</taxon>
        <taxon>Glomerellales</taxon>
        <taxon>Plectosphaerellaceae</taxon>
        <taxon>Verticillium</taxon>
    </lineage>
</organism>
<dbReference type="InterPro" id="IPR014720">
    <property type="entry name" value="dsRBD_dom"/>
</dbReference>
<dbReference type="PANTHER" id="PTHR14950">
    <property type="entry name" value="DICER-RELATED"/>
    <property type="match status" value="1"/>
</dbReference>
<accession>A0A8I2ZPN3</accession>
<keyword evidence="1" id="KW-0479">Metal-binding</keyword>
<dbReference type="SMART" id="SM00535">
    <property type="entry name" value="RIBOc"/>
    <property type="match status" value="1"/>
</dbReference>
<dbReference type="PROSITE" id="PS50142">
    <property type="entry name" value="RNASE_3_2"/>
    <property type="match status" value="2"/>
</dbReference>
<dbReference type="GO" id="GO:0004525">
    <property type="term" value="F:ribonuclease III activity"/>
    <property type="evidence" value="ECO:0007669"/>
    <property type="project" value="InterPro"/>
</dbReference>
<dbReference type="EMBL" id="JAEMWZ010000120">
    <property type="protein sequence ID" value="KAG7135500.1"/>
    <property type="molecule type" value="Genomic_DNA"/>
</dbReference>
<dbReference type="PROSITE" id="PS00517">
    <property type="entry name" value="RNASE_3_1"/>
    <property type="match status" value="1"/>
</dbReference>
<comment type="caution">
    <text evidence="7">The sequence shown here is derived from an EMBL/GenBank/DDBJ whole genome shotgun (WGS) entry which is preliminary data.</text>
</comment>
<evidence type="ECO:0000256" key="3">
    <source>
        <dbReference type="ARBA" id="ARBA00022842"/>
    </source>
</evidence>
<dbReference type="OrthoDB" id="416741at2759"/>
<dbReference type="GO" id="GO:0005634">
    <property type="term" value="C:nucleus"/>
    <property type="evidence" value="ECO:0007669"/>
    <property type="project" value="TreeGrafter"/>
</dbReference>
<evidence type="ECO:0000259" key="5">
    <source>
        <dbReference type="PROSITE" id="PS50137"/>
    </source>
</evidence>
<dbReference type="GO" id="GO:0003723">
    <property type="term" value="F:RNA binding"/>
    <property type="evidence" value="ECO:0007669"/>
    <property type="project" value="UniProtKB-UniRule"/>
</dbReference>
<evidence type="ECO:0000256" key="2">
    <source>
        <dbReference type="ARBA" id="ARBA00022801"/>
    </source>
</evidence>
<name>A0A8I2ZPN3_VERLO</name>
<dbReference type="PROSITE" id="PS50137">
    <property type="entry name" value="DS_RBD"/>
    <property type="match status" value="1"/>
</dbReference>
<reference evidence="7" key="1">
    <citation type="journal article" date="2021" name="Mol. Plant Pathol.">
        <title>A 20-kb lineage-specific genomic region tames virulence in pathogenic amphidiploid Verticillium longisporum.</title>
        <authorList>
            <person name="Harting R."/>
            <person name="Starke J."/>
            <person name="Kusch H."/>
            <person name="Poggeler S."/>
            <person name="Maurus I."/>
            <person name="Schluter R."/>
            <person name="Landesfeind M."/>
            <person name="Bulla I."/>
            <person name="Nowrousian M."/>
            <person name="de Jonge R."/>
            <person name="Stahlhut G."/>
            <person name="Hoff K.J."/>
            <person name="Asshauer K.P."/>
            <person name="Thurmer A."/>
            <person name="Stanke M."/>
            <person name="Daniel R."/>
            <person name="Morgenstern B."/>
            <person name="Thomma B.P.H.J."/>
            <person name="Kronstad J.W."/>
            <person name="Braus-Stromeyer S.A."/>
            <person name="Braus G.H."/>
        </authorList>
    </citation>
    <scope>NUCLEOTIDE SEQUENCE</scope>
    <source>
        <strain evidence="7">Vl32</strain>
    </source>
</reference>
<evidence type="ECO:0000313" key="7">
    <source>
        <dbReference type="EMBL" id="KAG7135500.1"/>
    </source>
</evidence>
<dbReference type="Proteomes" id="UP000689129">
    <property type="component" value="Unassembled WGS sequence"/>
</dbReference>
<evidence type="ECO:0000256" key="4">
    <source>
        <dbReference type="PROSITE-ProRule" id="PRU00266"/>
    </source>
</evidence>
<dbReference type="GO" id="GO:0005737">
    <property type="term" value="C:cytoplasm"/>
    <property type="evidence" value="ECO:0007669"/>
    <property type="project" value="TreeGrafter"/>
</dbReference>
<evidence type="ECO:0000256" key="1">
    <source>
        <dbReference type="ARBA" id="ARBA00022723"/>
    </source>
</evidence>
<keyword evidence="3" id="KW-0460">Magnesium</keyword>
<evidence type="ECO:0000259" key="6">
    <source>
        <dbReference type="PROSITE" id="PS50142"/>
    </source>
</evidence>
<dbReference type="Pfam" id="PF00636">
    <property type="entry name" value="Ribonuclease_3"/>
    <property type="match status" value="1"/>
</dbReference>
<dbReference type="GO" id="GO:0030422">
    <property type="term" value="P:siRNA processing"/>
    <property type="evidence" value="ECO:0007669"/>
    <property type="project" value="TreeGrafter"/>
</dbReference>
<protein>
    <submittedName>
        <fullName evidence="7">Dicer-like protein 2 like</fullName>
    </submittedName>
</protein>
<feature type="domain" description="DRBM" evidence="5">
    <location>
        <begin position="287"/>
        <end position="358"/>
    </location>
</feature>
<sequence length="369" mass="40563">MSTKTLADVVEALIGAAYIDGGLPKALACISIFLRELDWKPLAACQEILHSLAPPDVPLPPMLVPLEELIGYTFTKKSLLIEAITHASFTVGHVHGCLERLEFLGDAILDDIVVSHLFPLNLSHDRMHLLKTASVNGDLLGFLALESHAEEDEVIIEIDFSPSGMDLNPQNSAGMQRKLKRTRRKIPLWKFMRHSSIEIVQQQTKATGGHADLRGQIIHTLEHGSSYPWSLLARLHPAKFFSDMVEAVLGAVWVDSGDMSACVRVAERLGILPVLSRLAKEDVHVLHPKQELGEIAGHRTVKYLLTLPEDAAGRQSVTRNYACKVMIGDRCVAEVDDGVARDEAETKAAEIAVRVLKNEQADAKQAAEH</sequence>
<feature type="domain" description="RNase III" evidence="6">
    <location>
        <begin position="63"/>
        <end position="257"/>
    </location>
</feature>
<keyword evidence="2" id="KW-0378">Hydrolase</keyword>
<dbReference type="AlphaFoldDB" id="A0A8I2ZPN3"/>
<dbReference type="CDD" id="cd00593">
    <property type="entry name" value="RIBOc"/>
    <property type="match status" value="1"/>
</dbReference>
<evidence type="ECO:0000313" key="8">
    <source>
        <dbReference type="Proteomes" id="UP000689129"/>
    </source>
</evidence>
<dbReference type="InterPro" id="IPR000999">
    <property type="entry name" value="RNase_III_dom"/>
</dbReference>
<keyword evidence="4" id="KW-0694">RNA-binding</keyword>
<gene>
    <name evidence="7" type="ORF">HYQ45_006769</name>
</gene>